<dbReference type="Gene3D" id="1.10.1750.10">
    <property type="match status" value="1"/>
</dbReference>
<evidence type="ECO:0000259" key="13">
    <source>
        <dbReference type="SMART" id="SM00760"/>
    </source>
</evidence>
<organism evidence="14 15">
    <name type="scientific">Helicobacter ibis</name>
    <dbReference type="NCBI Taxonomy" id="2962633"/>
    <lineage>
        <taxon>Bacteria</taxon>
        <taxon>Pseudomonadati</taxon>
        <taxon>Campylobacterota</taxon>
        <taxon>Epsilonproteobacteria</taxon>
        <taxon>Campylobacterales</taxon>
        <taxon>Helicobacteraceae</taxon>
        <taxon>Helicobacter</taxon>
    </lineage>
</organism>
<dbReference type="InterPro" id="IPR013159">
    <property type="entry name" value="DnaA_C"/>
</dbReference>
<dbReference type="Pfam" id="PF08299">
    <property type="entry name" value="Bac_DnaA_C"/>
    <property type="match status" value="1"/>
</dbReference>
<accession>A0ABT4VET8</accession>
<feature type="binding site" evidence="8">
    <location>
        <position position="143"/>
    </location>
    <ligand>
        <name>ATP</name>
        <dbReference type="ChEBI" id="CHEBI:30616"/>
    </ligand>
</feature>
<evidence type="ECO:0000256" key="9">
    <source>
        <dbReference type="NCBIfam" id="TIGR00362"/>
    </source>
</evidence>
<feature type="binding site" evidence="8">
    <location>
        <position position="140"/>
    </location>
    <ligand>
        <name>ATP</name>
        <dbReference type="ChEBI" id="CHEBI:30616"/>
    </ligand>
</feature>
<keyword evidence="2 8" id="KW-0963">Cytoplasm</keyword>
<dbReference type="InterPro" id="IPR020591">
    <property type="entry name" value="Chromosome_initiator_DnaA-like"/>
</dbReference>
<dbReference type="Pfam" id="PF11638">
    <property type="entry name" value="DnaA_N"/>
    <property type="match status" value="1"/>
</dbReference>
<dbReference type="PRINTS" id="PR00051">
    <property type="entry name" value="DNAA"/>
</dbReference>
<dbReference type="NCBIfam" id="TIGR00362">
    <property type="entry name" value="DnaA"/>
    <property type="match status" value="1"/>
</dbReference>
<dbReference type="HAMAP" id="MF_00377">
    <property type="entry name" value="DnaA_bact"/>
    <property type="match status" value="1"/>
</dbReference>
<evidence type="ECO:0000256" key="10">
    <source>
        <dbReference type="RuleBase" id="RU000577"/>
    </source>
</evidence>
<feature type="domain" description="AAA+ ATPase" evidence="12">
    <location>
        <begin position="129"/>
        <end position="258"/>
    </location>
</feature>
<feature type="binding site" evidence="8">
    <location>
        <position position="142"/>
    </location>
    <ligand>
        <name>ATP</name>
        <dbReference type="ChEBI" id="CHEBI:30616"/>
    </ligand>
</feature>
<dbReference type="SMART" id="SM00760">
    <property type="entry name" value="Bac_DnaA_C"/>
    <property type="match status" value="1"/>
</dbReference>
<keyword evidence="3 8" id="KW-0235">DNA replication</keyword>
<evidence type="ECO:0000259" key="12">
    <source>
        <dbReference type="SMART" id="SM00382"/>
    </source>
</evidence>
<keyword evidence="4 8" id="KW-0547">Nucleotide-binding</keyword>
<feature type="binding site" evidence="8">
    <location>
        <position position="144"/>
    </location>
    <ligand>
        <name>ATP</name>
        <dbReference type="ChEBI" id="CHEBI:30616"/>
    </ligand>
</feature>
<dbReference type="Gene3D" id="3.40.50.300">
    <property type="entry name" value="P-loop containing nucleotide triphosphate hydrolases"/>
    <property type="match status" value="1"/>
</dbReference>
<dbReference type="Gene3D" id="3.30.300.180">
    <property type="match status" value="1"/>
</dbReference>
<dbReference type="EMBL" id="JAQHXR010000003">
    <property type="protein sequence ID" value="MDA3969226.1"/>
    <property type="molecule type" value="Genomic_DNA"/>
</dbReference>
<feature type="domain" description="Chromosomal replication initiator DnaA C-terminal" evidence="13">
    <location>
        <begin position="339"/>
        <end position="408"/>
    </location>
</feature>
<comment type="similarity">
    <text evidence="1 8 11">Belongs to the DnaA family.</text>
</comment>
<comment type="caution">
    <text evidence="8">Lacks conserved residue(s) required for the propagation of feature annotation.</text>
</comment>
<comment type="function">
    <text evidence="8 10">Plays an essential role in the initiation and regulation of chromosomal replication. ATP-DnaA binds to the origin of replication (oriC) to initiate formation of the DNA replication initiation complex once per cell cycle. Binds the DnaA box (a 9 base pair repeat at the origin) and separates the double-stranded (ds)DNA. Forms a right-handed helical filament on oriC DNA; dsDNA binds to the exterior of the filament while single-stranded (ss)DNA is stabiized in the filament's interior. The ATP-DnaA-oriC complex binds and stabilizes one strand of the AT-rich DNA unwinding element (DUE), permitting loading of DNA polymerase. After initiation quickly degrades to an ADP-DnaA complex that is not apt for DNA replication. Binds acidic phospholipids.</text>
</comment>
<evidence type="ECO:0000256" key="1">
    <source>
        <dbReference type="ARBA" id="ARBA00006583"/>
    </source>
</evidence>
<reference evidence="14 15" key="1">
    <citation type="submission" date="2023-01" db="EMBL/GenBank/DDBJ databases">
        <title>Description of Helicobacter ibis sp. nov. isolated from faecal droppings of black-faced ibis (Theristicus melanopis).</title>
        <authorList>
            <person name="Lopez-Cantillo M."/>
            <person name="Vidal-Veuthey B."/>
            <person name="Mella A."/>
            <person name="De La Haba R."/>
            <person name="Collado L."/>
        </authorList>
    </citation>
    <scope>NUCLEOTIDE SEQUENCE [LARGE SCALE GENOMIC DNA]</scope>
    <source>
        <strain evidence="14 15">A82</strain>
    </source>
</reference>
<comment type="caution">
    <text evidence="14">The sequence shown here is derived from an EMBL/GenBank/DDBJ whole genome shotgun (WGS) entry which is preliminary data.</text>
</comment>
<dbReference type="Gene3D" id="1.10.8.60">
    <property type="match status" value="1"/>
</dbReference>
<proteinExistence type="inferred from homology"/>
<evidence type="ECO:0000256" key="7">
    <source>
        <dbReference type="ARBA" id="ARBA00023125"/>
    </source>
</evidence>
<keyword evidence="6 8" id="KW-0446">Lipid-binding</keyword>
<dbReference type="SMART" id="SM00382">
    <property type="entry name" value="AAA"/>
    <property type="match status" value="1"/>
</dbReference>
<dbReference type="InterPro" id="IPR003593">
    <property type="entry name" value="AAA+_ATPase"/>
</dbReference>
<dbReference type="InterPro" id="IPR024633">
    <property type="entry name" value="DnaA_N_dom"/>
</dbReference>
<comment type="subcellular location">
    <subcellularLocation>
        <location evidence="8">Cytoplasm</location>
    </subcellularLocation>
</comment>
<evidence type="ECO:0000256" key="11">
    <source>
        <dbReference type="RuleBase" id="RU004227"/>
    </source>
</evidence>
<dbReference type="InterPro" id="IPR027417">
    <property type="entry name" value="P-loop_NTPase"/>
</dbReference>
<keyword evidence="7 8" id="KW-0238">DNA-binding</keyword>
<feature type="region of interest" description="Domain IV, binds dsDNA" evidence="8">
    <location>
        <begin position="311"/>
        <end position="430"/>
    </location>
</feature>
<dbReference type="Proteomes" id="UP001210261">
    <property type="component" value="Unassembled WGS sequence"/>
</dbReference>
<dbReference type="InterPro" id="IPR038454">
    <property type="entry name" value="DnaA_N_sf"/>
</dbReference>
<dbReference type="CDD" id="cd06571">
    <property type="entry name" value="Bac_DnaA_C"/>
    <property type="match status" value="1"/>
</dbReference>
<dbReference type="InterPro" id="IPR013317">
    <property type="entry name" value="DnaA_dom"/>
</dbReference>
<gene>
    <name evidence="8 14" type="primary">dnaA</name>
    <name evidence="14" type="ORF">PF021_05985</name>
</gene>
<dbReference type="SUPFAM" id="SSF52540">
    <property type="entry name" value="P-loop containing nucleoside triphosphate hydrolases"/>
    <property type="match status" value="1"/>
</dbReference>
<sequence>MHNILLKLKDKITPVEFENYIQQLTYNNKDSRDDRAVFNVPHMRLVSWIHRRYANKIAEIFEEETGIKPDVIIEVLGASKKKETRLNIRKAQNASNLNLSLTFDSFVVGNSNKFAFDVAKVVAQNQGSKYNPLMIYGATGLGKTHLLNAIGNANTSVGKNVIYTTSEQFLNDFLNNLKTNNMENFRNKYRKCDYLLIDDVQFFIGKSQIQEELFHTFNQLQNDNKQIVLTSDCPPKDMDGLEDRLKGRFTRGLLANITPPELETKINIIKTKCATDGIHLKDDIINFIAASINDNIREIEGILIKLNFSITLTNMQDVTIEFVRDILKEYIKEKKENISLESIIEIVAKYFNIKPSDIKGKNRTQSIAIARKITIYLAIKLTPNSTPEIAKVFNMKSPSSISKAMKSITEEINKGGNISIIINDLKSKIK</sequence>
<protein>
    <recommendedName>
        <fullName evidence="8 9">Chromosomal replication initiator protein DnaA</fullName>
    </recommendedName>
</protein>
<feature type="region of interest" description="Domain I, interacts with DnaA modulators" evidence="8">
    <location>
        <begin position="1"/>
        <end position="84"/>
    </location>
</feature>
<evidence type="ECO:0000256" key="8">
    <source>
        <dbReference type="HAMAP-Rule" id="MF_00377"/>
    </source>
</evidence>
<dbReference type="InterPro" id="IPR001957">
    <property type="entry name" value="Chromosome_initiator_DnaA"/>
</dbReference>
<evidence type="ECO:0000313" key="15">
    <source>
        <dbReference type="Proteomes" id="UP001210261"/>
    </source>
</evidence>
<evidence type="ECO:0000256" key="5">
    <source>
        <dbReference type="ARBA" id="ARBA00022840"/>
    </source>
</evidence>
<name>A0ABT4VET8_9HELI</name>
<dbReference type="PANTHER" id="PTHR30050:SF2">
    <property type="entry name" value="CHROMOSOMAL REPLICATION INITIATOR PROTEIN DNAA"/>
    <property type="match status" value="1"/>
</dbReference>
<dbReference type="RefSeq" id="WP_271021555.1">
    <property type="nucleotide sequence ID" value="NZ_JAQHXR010000003.1"/>
</dbReference>
<evidence type="ECO:0000256" key="4">
    <source>
        <dbReference type="ARBA" id="ARBA00022741"/>
    </source>
</evidence>
<evidence type="ECO:0000256" key="3">
    <source>
        <dbReference type="ARBA" id="ARBA00022705"/>
    </source>
</evidence>
<keyword evidence="15" id="KW-1185">Reference proteome</keyword>
<dbReference type="SUPFAM" id="SSF48295">
    <property type="entry name" value="TrpR-like"/>
    <property type="match status" value="1"/>
</dbReference>
<dbReference type="Pfam" id="PF00308">
    <property type="entry name" value="Bac_DnaA"/>
    <property type="match status" value="1"/>
</dbReference>
<dbReference type="CDD" id="cd00009">
    <property type="entry name" value="AAA"/>
    <property type="match status" value="1"/>
</dbReference>
<evidence type="ECO:0000313" key="14">
    <source>
        <dbReference type="EMBL" id="MDA3969226.1"/>
    </source>
</evidence>
<evidence type="ECO:0000256" key="2">
    <source>
        <dbReference type="ARBA" id="ARBA00022490"/>
    </source>
</evidence>
<dbReference type="PANTHER" id="PTHR30050">
    <property type="entry name" value="CHROMOSOMAL REPLICATION INITIATOR PROTEIN DNAA"/>
    <property type="match status" value="1"/>
</dbReference>
<comment type="subunit">
    <text evidence="8">Oligomerizes as a right-handed, spiral filament on DNA at oriC.</text>
</comment>
<comment type="domain">
    <text evidence="8">Domain I is involved in oligomerization and binding regulators, domain II is flexibile and of varying length in different bacteria, domain III forms the AAA+ region, while domain IV binds dsDNA.</text>
</comment>
<keyword evidence="5 8" id="KW-0067">ATP-binding</keyword>
<evidence type="ECO:0000256" key="6">
    <source>
        <dbReference type="ARBA" id="ARBA00023121"/>
    </source>
</evidence>
<dbReference type="InterPro" id="IPR010921">
    <property type="entry name" value="Trp_repressor/repl_initiator"/>
</dbReference>